<accession>A0A7U8GQ30</accession>
<dbReference type="EC" id="2.7.7.65" evidence="2"/>
<dbReference type="Proteomes" id="UP000002171">
    <property type="component" value="Unassembled WGS sequence"/>
</dbReference>
<dbReference type="Pfam" id="PF00990">
    <property type="entry name" value="GGDEF"/>
    <property type="match status" value="1"/>
</dbReference>
<comment type="catalytic activity">
    <reaction evidence="3">
        <text>2 GTP = 3',3'-c-di-GMP + 2 diphosphate</text>
        <dbReference type="Rhea" id="RHEA:24898"/>
        <dbReference type="ChEBI" id="CHEBI:33019"/>
        <dbReference type="ChEBI" id="CHEBI:37565"/>
        <dbReference type="ChEBI" id="CHEBI:58805"/>
        <dbReference type="EC" id="2.7.7.65"/>
    </reaction>
</comment>
<dbReference type="RefSeq" id="WP_007020118.1">
    <property type="nucleotide sequence ID" value="NZ_CH724125.1"/>
</dbReference>
<dbReference type="InterPro" id="IPR029787">
    <property type="entry name" value="Nucleotide_cyclase"/>
</dbReference>
<dbReference type="FunFam" id="3.30.70.270:FF:000001">
    <property type="entry name" value="Diguanylate cyclase domain protein"/>
    <property type="match status" value="1"/>
</dbReference>
<dbReference type="CDD" id="cd01949">
    <property type="entry name" value="GGDEF"/>
    <property type="match status" value="1"/>
</dbReference>
<dbReference type="PANTHER" id="PTHR45138">
    <property type="entry name" value="REGULATORY COMPONENTS OF SENSORY TRANSDUCTION SYSTEM"/>
    <property type="match status" value="1"/>
</dbReference>
<reference evidence="5 6" key="1">
    <citation type="submission" date="2006-02" db="EMBL/GenBank/DDBJ databases">
        <authorList>
            <person name="Pinhassi J."/>
            <person name="Pedros-Alio C."/>
            <person name="Ferriera S."/>
            <person name="Johnson J."/>
            <person name="Kravitz S."/>
            <person name="Halpern A."/>
            <person name="Remington K."/>
            <person name="Beeson K."/>
            <person name="Tran B."/>
            <person name="Rogers Y.-H."/>
            <person name="Friedman R."/>
            <person name="Venter J.C."/>
        </authorList>
    </citation>
    <scope>NUCLEOTIDE SEQUENCE [LARGE SCALE GENOMIC DNA]</scope>
    <source>
        <strain evidence="5 6">MED92</strain>
    </source>
</reference>
<dbReference type="GO" id="GO:0043709">
    <property type="term" value="P:cell adhesion involved in single-species biofilm formation"/>
    <property type="evidence" value="ECO:0007669"/>
    <property type="project" value="TreeGrafter"/>
</dbReference>
<dbReference type="AlphaFoldDB" id="A0A7U8GQ30"/>
<dbReference type="EMBL" id="AAOW01000029">
    <property type="protein sequence ID" value="EAR59907.1"/>
    <property type="molecule type" value="Genomic_DNA"/>
</dbReference>
<dbReference type="InterPro" id="IPR043128">
    <property type="entry name" value="Rev_trsase/Diguanyl_cyclase"/>
</dbReference>
<sequence length="329" mass="37616">MQAEAKVSDYCDLFLALTEPRTQTDLNEALMATCLVLFPDHNFWLYDYREIDHTSCKLVDSEQNEHRALLPDEVLENITHTEHADRIRFTRKGDFSYYGFSILHSLSGVLITNWPEDNPLLHDVLIKLVGVYANQRFFMFSALNDALTGLSNRQAFDQQINNLLFENNEIKRRSSDCELNNWCFALLDIDHFKQVNDDYGHLFGDEVLLIFSQLMQKTFRDGDLLFRYGGEEFAVALKDVSLESAVKVLDRFRNVVSNAEFPQLGQVTVSIGVTSIEDGLSTPLLIDRADQALYFAKEHGRNQVHSFEALAGSGYVQLNNTHEGDIELF</sequence>
<dbReference type="SUPFAM" id="SSF55073">
    <property type="entry name" value="Nucleotide cyclase"/>
    <property type="match status" value="1"/>
</dbReference>
<dbReference type="PROSITE" id="PS50887">
    <property type="entry name" value="GGDEF"/>
    <property type="match status" value="1"/>
</dbReference>
<name>A0A7U8GQ30_NEPCE</name>
<dbReference type="PANTHER" id="PTHR45138:SF9">
    <property type="entry name" value="DIGUANYLATE CYCLASE DGCM-RELATED"/>
    <property type="match status" value="1"/>
</dbReference>
<dbReference type="InterPro" id="IPR050469">
    <property type="entry name" value="Diguanylate_Cyclase"/>
</dbReference>
<organism evidence="5 6">
    <name type="scientific">Neptuniibacter caesariensis</name>
    <dbReference type="NCBI Taxonomy" id="207954"/>
    <lineage>
        <taxon>Bacteria</taxon>
        <taxon>Pseudomonadati</taxon>
        <taxon>Pseudomonadota</taxon>
        <taxon>Gammaproteobacteria</taxon>
        <taxon>Oceanospirillales</taxon>
        <taxon>Oceanospirillaceae</taxon>
        <taxon>Neptuniibacter</taxon>
    </lineage>
</organism>
<evidence type="ECO:0000313" key="5">
    <source>
        <dbReference type="EMBL" id="EAR59907.1"/>
    </source>
</evidence>
<evidence type="ECO:0000313" key="6">
    <source>
        <dbReference type="Proteomes" id="UP000002171"/>
    </source>
</evidence>
<comment type="caution">
    <text evidence="5">The sequence shown here is derived from an EMBL/GenBank/DDBJ whole genome shotgun (WGS) entry which is preliminary data.</text>
</comment>
<dbReference type="OrthoDB" id="9803824at2"/>
<dbReference type="Gene3D" id="3.30.70.270">
    <property type="match status" value="1"/>
</dbReference>
<comment type="cofactor">
    <cofactor evidence="1">
        <name>Mg(2+)</name>
        <dbReference type="ChEBI" id="CHEBI:18420"/>
    </cofactor>
</comment>
<protein>
    <recommendedName>
        <fullName evidence="2">diguanylate cyclase</fullName>
        <ecNumber evidence="2">2.7.7.65</ecNumber>
    </recommendedName>
</protein>
<evidence type="ECO:0000256" key="2">
    <source>
        <dbReference type="ARBA" id="ARBA00012528"/>
    </source>
</evidence>
<evidence type="ECO:0000256" key="1">
    <source>
        <dbReference type="ARBA" id="ARBA00001946"/>
    </source>
</evidence>
<dbReference type="GO" id="GO:0052621">
    <property type="term" value="F:diguanylate cyclase activity"/>
    <property type="evidence" value="ECO:0007669"/>
    <property type="project" value="UniProtKB-EC"/>
</dbReference>
<feature type="domain" description="GGDEF" evidence="4">
    <location>
        <begin position="180"/>
        <end position="309"/>
    </location>
</feature>
<dbReference type="InterPro" id="IPR000160">
    <property type="entry name" value="GGDEF_dom"/>
</dbReference>
<dbReference type="NCBIfam" id="TIGR00254">
    <property type="entry name" value="GGDEF"/>
    <property type="match status" value="1"/>
</dbReference>
<evidence type="ECO:0000256" key="3">
    <source>
        <dbReference type="ARBA" id="ARBA00034247"/>
    </source>
</evidence>
<dbReference type="GO" id="GO:1902201">
    <property type="term" value="P:negative regulation of bacterial-type flagellum-dependent cell motility"/>
    <property type="evidence" value="ECO:0007669"/>
    <property type="project" value="TreeGrafter"/>
</dbReference>
<evidence type="ECO:0000259" key="4">
    <source>
        <dbReference type="PROSITE" id="PS50887"/>
    </source>
</evidence>
<keyword evidence="6" id="KW-1185">Reference proteome</keyword>
<dbReference type="GO" id="GO:0005886">
    <property type="term" value="C:plasma membrane"/>
    <property type="evidence" value="ECO:0007669"/>
    <property type="project" value="TreeGrafter"/>
</dbReference>
<gene>
    <name evidence="5" type="ORF">MED92_12401</name>
</gene>
<dbReference type="SMART" id="SM00267">
    <property type="entry name" value="GGDEF"/>
    <property type="match status" value="1"/>
</dbReference>
<proteinExistence type="predicted"/>